<comment type="catalytic activity">
    <reaction evidence="1">
        <text>ATP + protein L-histidine = ADP + protein N-phospho-L-histidine.</text>
        <dbReference type="EC" id="2.7.13.3"/>
    </reaction>
</comment>
<dbReference type="InterPro" id="IPR050482">
    <property type="entry name" value="Sensor_HK_TwoCompSys"/>
</dbReference>
<evidence type="ECO:0000259" key="10">
    <source>
        <dbReference type="PROSITE" id="PS50126"/>
    </source>
</evidence>
<proteinExistence type="predicted"/>
<feature type="transmembrane region" description="Helical" evidence="9">
    <location>
        <begin position="75"/>
        <end position="97"/>
    </location>
</feature>
<keyword evidence="8" id="KW-0902">Two-component regulatory system</keyword>
<evidence type="ECO:0000256" key="3">
    <source>
        <dbReference type="ARBA" id="ARBA00022553"/>
    </source>
</evidence>
<dbReference type="PANTHER" id="PTHR24421:SF10">
    <property type="entry name" value="NITRATE_NITRITE SENSOR PROTEIN NARQ"/>
    <property type="match status" value="1"/>
</dbReference>
<keyword evidence="6" id="KW-0418">Kinase</keyword>
<evidence type="ECO:0000256" key="1">
    <source>
        <dbReference type="ARBA" id="ARBA00000085"/>
    </source>
</evidence>
<organism evidence="11 12">
    <name type="scientific">Paenarthrobacter aromaticivorans</name>
    <dbReference type="NCBI Taxonomy" id="2849150"/>
    <lineage>
        <taxon>Bacteria</taxon>
        <taxon>Bacillati</taxon>
        <taxon>Actinomycetota</taxon>
        <taxon>Actinomycetes</taxon>
        <taxon>Micrococcales</taxon>
        <taxon>Micrococcaceae</taxon>
        <taxon>Paenarthrobacter</taxon>
    </lineage>
</organism>
<feature type="transmembrane region" description="Helical" evidence="9">
    <location>
        <begin position="103"/>
        <end position="122"/>
    </location>
</feature>
<evidence type="ECO:0000256" key="9">
    <source>
        <dbReference type="SAM" id="Phobius"/>
    </source>
</evidence>
<keyword evidence="4" id="KW-0808">Transferase</keyword>
<accession>A0ABS6IBN2</accession>
<dbReference type="Proteomes" id="UP000824166">
    <property type="component" value="Unassembled WGS sequence"/>
</dbReference>
<evidence type="ECO:0000256" key="8">
    <source>
        <dbReference type="ARBA" id="ARBA00023012"/>
    </source>
</evidence>
<name>A0ABS6IBN2_9MICC</name>
<dbReference type="EMBL" id="JAHOPC010000014">
    <property type="protein sequence ID" value="MBU8868479.1"/>
    <property type="molecule type" value="Genomic_DNA"/>
</dbReference>
<keyword evidence="9" id="KW-0472">Membrane</keyword>
<feature type="transmembrane region" description="Helical" evidence="9">
    <location>
        <begin position="39"/>
        <end position="63"/>
    </location>
</feature>
<dbReference type="InterPro" id="IPR003029">
    <property type="entry name" value="S1_domain"/>
</dbReference>
<dbReference type="PROSITE" id="PS50126">
    <property type="entry name" value="S1"/>
    <property type="match status" value="1"/>
</dbReference>
<dbReference type="CDD" id="cd16917">
    <property type="entry name" value="HATPase_UhpB-NarQ-NarX-like"/>
    <property type="match status" value="1"/>
</dbReference>
<dbReference type="RefSeq" id="WP_216926595.1">
    <property type="nucleotide sequence ID" value="NZ_JAHOPC010000014.1"/>
</dbReference>
<keyword evidence="3" id="KW-0597">Phosphoprotein</keyword>
<evidence type="ECO:0000256" key="5">
    <source>
        <dbReference type="ARBA" id="ARBA00022741"/>
    </source>
</evidence>
<feature type="transmembrane region" description="Helical" evidence="9">
    <location>
        <begin position="7"/>
        <end position="27"/>
    </location>
</feature>
<keyword evidence="5" id="KW-0547">Nucleotide-binding</keyword>
<comment type="caution">
    <text evidence="11">The sequence shown here is derived from an EMBL/GenBank/DDBJ whole genome shotgun (WGS) entry which is preliminary data.</text>
</comment>
<keyword evidence="9" id="KW-0812">Transmembrane</keyword>
<dbReference type="Pfam" id="PF07730">
    <property type="entry name" value="HisKA_3"/>
    <property type="match status" value="1"/>
</dbReference>
<protein>
    <recommendedName>
        <fullName evidence="2">histidine kinase</fullName>
        <ecNumber evidence="2">2.7.13.3</ecNumber>
    </recommendedName>
</protein>
<keyword evidence="12" id="KW-1185">Reference proteome</keyword>
<evidence type="ECO:0000256" key="6">
    <source>
        <dbReference type="ARBA" id="ARBA00022777"/>
    </source>
</evidence>
<evidence type="ECO:0000313" key="11">
    <source>
        <dbReference type="EMBL" id="MBU8868479.1"/>
    </source>
</evidence>
<evidence type="ECO:0000256" key="2">
    <source>
        <dbReference type="ARBA" id="ARBA00012438"/>
    </source>
</evidence>
<keyword evidence="7" id="KW-0067">ATP-binding</keyword>
<evidence type="ECO:0000256" key="7">
    <source>
        <dbReference type="ARBA" id="ARBA00022840"/>
    </source>
</evidence>
<dbReference type="PANTHER" id="PTHR24421">
    <property type="entry name" value="NITRATE/NITRITE SENSOR PROTEIN NARX-RELATED"/>
    <property type="match status" value="1"/>
</dbReference>
<feature type="transmembrane region" description="Helical" evidence="9">
    <location>
        <begin position="143"/>
        <end position="165"/>
    </location>
</feature>
<gene>
    <name evidence="11" type="ORF">KSW38_19475</name>
</gene>
<evidence type="ECO:0000256" key="4">
    <source>
        <dbReference type="ARBA" id="ARBA00022679"/>
    </source>
</evidence>
<keyword evidence="9" id="KW-1133">Transmembrane helix</keyword>
<evidence type="ECO:0000313" key="12">
    <source>
        <dbReference type="Proteomes" id="UP000824166"/>
    </source>
</evidence>
<dbReference type="InterPro" id="IPR011712">
    <property type="entry name" value="Sig_transdc_His_kin_sub3_dim/P"/>
</dbReference>
<reference evidence="11 12" key="1">
    <citation type="submission" date="2021-06" db="EMBL/GenBank/DDBJ databases">
        <authorList>
            <person name="Jeong J.W."/>
        </authorList>
    </citation>
    <scope>NUCLEOTIDE SEQUENCE [LARGE SCALE GENOMIC DNA]</scope>
    <source>
        <strain evidence="11 12">MMS21-TAE1-1</strain>
    </source>
</reference>
<feature type="domain" description="S1 motif" evidence="10">
    <location>
        <begin position="270"/>
        <end position="342"/>
    </location>
</feature>
<sequence>MLTRSQSLRPAAAPGAAVAMLVALMILEERGFNPASAMLIALTAAVAAAELIPVPAIIFAFGALGLQAMGAFPSVMFSGATPYVALPLLFFFATLAWREPQRWPVPLAALAASALITVNWFADTTWINFVFGKQLAEAGTLRIAVYAFLVFASFSALNLAGWAAAAAARQAATNRQAKERAELRLESTAVALAIEQERNRIARELHDVLAHSLAVITAQAEGIRYAHRTEPESVEEAAGIIASAARTALQETRRLVQSYGSELEEPAPGAADLHALVERLKDSGMPVEIQTAGLEGLSPVENLTVYRIVQESLTNAFKHGDRSAGATVTAEREASGLRLRIRSRLVVGGTSVPASGTGRGLPGMRERATAAGGKLTTVTEGQLFEVEAILP</sequence>
<dbReference type="EC" id="2.7.13.3" evidence="2"/>